<name>A0A875S9X5_EENNA</name>
<dbReference type="NCBIfam" id="TIGR03421">
    <property type="entry name" value="FeS_CyaY"/>
    <property type="match status" value="1"/>
</dbReference>
<dbReference type="EC" id="1.16.3.1" evidence="3"/>
<evidence type="ECO:0000256" key="9">
    <source>
        <dbReference type="ARBA" id="ARBA00023004"/>
    </source>
</evidence>
<dbReference type="GO" id="GO:0006879">
    <property type="term" value="P:intracellular iron ion homeostasis"/>
    <property type="evidence" value="ECO:0007669"/>
    <property type="project" value="UniProtKB-KW"/>
</dbReference>
<dbReference type="PROSITE" id="PS01344">
    <property type="entry name" value="FRATAXIN_1"/>
    <property type="match status" value="1"/>
</dbReference>
<dbReference type="Proteomes" id="UP000662931">
    <property type="component" value="Chromosome 4"/>
</dbReference>
<evidence type="ECO:0000313" key="14">
    <source>
        <dbReference type="Proteomes" id="UP000662931"/>
    </source>
</evidence>
<dbReference type="InterPro" id="IPR017789">
    <property type="entry name" value="Frataxin"/>
</dbReference>
<keyword evidence="11" id="KW-0496">Mitochondrion</keyword>
<dbReference type="EMBL" id="CP064815">
    <property type="protein sequence ID" value="QPG76612.1"/>
    <property type="molecule type" value="Genomic_DNA"/>
</dbReference>
<keyword evidence="14" id="KW-1185">Reference proteome</keyword>
<evidence type="ECO:0000256" key="1">
    <source>
        <dbReference type="ARBA" id="ARBA00004173"/>
    </source>
</evidence>
<evidence type="ECO:0000256" key="7">
    <source>
        <dbReference type="ARBA" id="ARBA00022946"/>
    </source>
</evidence>
<dbReference type="PANTHER" id="PTHR16821">
    <property type="entry name" value="FRATAXIN"/>
    <property type="match status" value="1"/>
</dbReference>
<dbReference type="Pfam" id="PF01491">
    <property type="entry name" value="Frataxin_Cyay"/>
    <property type="match status" value="1"/>
</dbReference>
<keyword evidence="6" id="KW-0410">Iron transport</keyword>
<comment type="subcellular location">
    <subcellularLocation>
        <location evidence="1">Mitochondrion</location>
    </subcellularLocation>
</comment>
<keyword evidence="4" id="KW-0409">Iron storage</keyword>
<dbReference type="KEGG" id="bnn:FOA43_004004"/>
<dbReference type="RefSeq" id="XP_038780177.1">
    <property type="nucleotide sequence ID" value="XM_038924249.1"/>
</dbReference>
<keyword evidence="8" id="KW-0560">Oxidoreductase</keyword>
<evidence type="ECO:0000256" key="11">
    <source>
        <dbReference type="ARBA" id="ARBA00023128"/>
    </source>
</evidence>
<evidence type="ECO:0000256" key="6">
    <source>
        <dbReference type="ARBA" id="ARBA00022496"/>
    </source>
</evidence>
<dbReference type="InterPro" id="IPR020895">
    <property type="entry name" value="Frataxin_CS"/>
</dbReference>
<dbReference type="GO" id="GO:0051537">
    <property type="term" value="F:2 iron, 2 sulfur cluster binding"/>
    <property type="evidence" value="ECO:0007669"/>
    <property type="project" value="TreeGrafter"/>
</dbReference>
<dbReference type="OrthoDB" id="1897642at2759"/>
<gene>
    <name evidence="13" type="ORF">FOA43_004004</name>
</gene>
<dbReference type="SUPFAM" id="SSF55387">
    <property type="entry name" value="Frataxin/Nqo15-like"/>
    <property type="match status" value="1"/>
</dbReference>
<evidence type="ECO:0000313" key="13">
    <source>
        <dbReference type="EMBL" id="QPG76612.1"/>
    </source>
</evidence>
<evidence type="ECO:0000256" key="3">
    <source>
        <dbReference type="ARBA" id="ARBA00013107"/>
    </source>
</evidence>
<accession>A0A875S9X5</accession>
<organism evidence="13 14">
    <name type="scientific">Eeniella nana</name>
    <name type="common">Yeast</name>
    <name type="synonym">Brettanomyces nanus</name>
    <dbReference type="NCBI Taxonomy" id="13502"/>
    <lineage>
        <taxon>Eukaryota</taxon>
        <taxon>Fungi</taxon>
        <taxon>Dikarya</taxon>
        <taxon>Ascomycota</taxon>
        <taxon>Saccharomycotina</taxon>
        <taxon>Pichiomycetes</taxon>
        <taxon>Pichiales</taxon>
        <taxon>Pichiaceae</taxon>
        <taxon>Brettanomyces</taxon>
    </lineage>
</organism>
<dbReference type="GO" id="GO:0016226">
    <property type="term" value="P:iron-sulfur cluster assembly"/>
    <property type="evidence" value="ECO:0007669"/>
    <property type="project" value="InterPro"/>
</dbReference>
<dbReference type="AlphaFoldDB" id="A0A875S9X5"/>
<dbReference type="PROSITE" id="PS50810">
    <property type="entry name" value="FRATAXIN_2"/>
    <property type="match status" value="1"/>
</dbReference>
<dbReference type="GO" id="GO:0006826">
    <property type="term" value="P:iron ion transport"/>
    <property type="evidence" value="ECO:0007669"/>
    <property type="project" value="UniProtKB-KW"/>
</dbReference>
<protein>
    <recommendedName>
        <fullName evidence="3">ferroxidase</fullName>
        <ecNumber evidence="3">1.16.3.1</ecNumber>
    </recommendedName>
</protein>
<dbReference type="PANTHER" id="PTHR16821:SF2">
    <property type="entry name" value="FRATAXIN, MITOCHONDRIAL"/>
    <property type="match status" value="1"/>
</dbReference>
<keyword evidence="5" id="KW-0813">Transport</keyword>
<keyword evidence="7" id="KW-0809">Transit peptide</keyword>
<evidence type="ECO:0000256" key="4">
    <source>
        <dbReference type="ARBA" id="ARBA00022434"/>
    </source>
</evidence>
<dbReference type="GeneID" id="62197404"/>
<evidence type="ECO:0000256" key="8">
    <source>
        <dbReference type="ARBA" id="ARBA00023002"/>
    </source>
</evidence>
<dbReference type="GO" id="GO:0034986">
    <property type="term" value="F:iron chaperone activity"/>
    <property type="evidence" value="ECO:0007669"/>
    <property type="project" value="TreeGrafter"/>
</dbReference>
<keyword evidence="9" id="KW-0408">Iron</keyword>
<reference evidence="13" key="1">
    <citation type="submission" date="2020-10" db="EMBL/GenBank/DDBJ databases">
        <authorList>
            <person name="Roach M.J.R."/>
        </authorList>
    </citation>
    <scope>NUCLEOTIDE SEQUENCE</scope>
    <source>
        <strain evidence="13">CBS 1945</strain>
    </source>
</reference>
<dbReference type="InterPro" id="IPR002908">
    <property type="entry name" value="Frataxin/CyaY"/>
</dbReference>
<dbReference type="NCBIfam" id="TIGR03422">
    <property type="entry name" value="mito_frataxin"/>
    <property type="match status" value="1"/>
</dbReference>
<dbReference type="GO" id="GO:0008198">
    <property type="term" value="F:ferrous iron binding"/>
    <property type="evidence" value="ECO:0007669"/>
    <property type="project" value="TreeGrafter"/>
</dbReference>
<sequence>MGSMMSTRFESIASSTTGQNIPESVLNLKQDDYRRLADDTLELISTDLEDFFEDKNILDADVENSAGILTINTTKGIYVINKQPPNKQLWLSSPLSGPKRFDYLDKQWKCMRNNRKLYDILKEEVNQIFGDFQFSEEF</sequence>
<keyword evidence="10" id="KW-0406">Ion transport</keyword>
<evidence type="ECO:0000256" key="10">
    <source>
        <dbReference type="ARBA" id="ARBA00023065"/>
    </source>
</evidence>
<dbReference type="SMART" id="SM01219">
    <property type="entry name" value="Frataxin_Cyay"/>
    <property type="match status" value="1"/>
</dbReference>
<comment type="similarity">
    <text evidence="2">Belongs to the frataxin family.</text>
</comment>
<comment type="catalytic activity">
    <reaction evidence="12">
        <text>4 Fe(2+) + O2 + 4 H(+) = 4 Fe(3+) + 2 H2O</text>
        <dbReference type="Rhea" id="RHEA:11148"/>
        <dbReference type="ChEBI" id="CHEBI:15377"/>
        <dbReference type="ChEBI" id="CHEBI:15378"/>
        <dbReference type="ChEBI" id="CHEBI:15379"/>
        <dbReference type="ChEBI" id="CHEBI:29033"/>
        <dbReference type="ChEBI" id="CHEBI:29034"/>
        <dbReference type="EC" id="1.16.3.1"/>
    </reaction>
</comment>
<dbReference type="GO" id="GO:0008199">
    <property type="term" value="F:ferric iron binding"/>
    <property type="evidence" value="ECO:0007669"/>
    <property type="project" value="InterPro"/>
</dbReference>
<dbReference type="GO" id="GO:0005739">
    <property type="term" value="C:mitochondrion"/>
    <property type="evidence" value="ECO:0007669"/>
    <property type="project" value="UniProtKB-SubCell"/>
</dbReference>
<evidence type="ECO:0000256" key="5">
    <source>
        <dbReference type="ARBA" id="ARBA00022448"/>
    </source>
</evidence>
<evidence type="ECO:0000256" key="12">
    <source>
        <dbReference type="ARBA" id="ARBA00047990"/>
    </source>
</evidence>
<dbReference type="GO" id="GO:0004322">
    <property type="term" value="F:ferroxidase activity"/>
    <property type="evidence" value="ECO:0007669"/>
    <property type="project" value="UniProtKB-EC"/>
</dbReference>
<proteinExistence type="inferred from homology"/>
<dbReference type="InterPro" id="IPR036524">
    <property type="entry name" value="Frataxin/CyaY_sf"/>
</dbReference>
<dbReference type="PRINTS" id="PR00904">
    <property type="entry name" value="FRATAXIN"/>
</dbReference>
<evidence type="ECO:0000256" key="2">
    <source>
        <dbReference type="ARBA" id="ARBA00008183"/>
    </source>
</evidence>
<dbReference type="Gene3D" id="3.30.920.10">
    <property type="entry name" value="Frataxin/CyaY"/>
    <property type="match status" value="1"/>
</dbReference>